<dbReference type="PANTHER" id="PTHR37466:SF1">
    <property type="entry name" value="SLR1628 PROTEIN"/>
    <property type="match status" value="1"/>
</dbReference>
<sequence length="117" mass="13052">VLRQPLRIHSTQPTTGFLRSGYCEVPYSDVGNHSIAAIVTDSFLDFSAVRGNDLRRAGLTQGCKWCLCAARWKEALWAYREGRGRGEDVPEDMVPKVDLDATNVRALDVVDVEDLRS</sequence>
<feature type="non-terminal residue" evidence="1">
    <location>
        <position position="1"/>
    </location>
</feature>
<reference evidence="3" key="3">
    <citation type="submission" date="2025-04" db="UniProtKB">
        <authorList>
            <consortium name="RefSeq"/>
        </authorList>
    </citation>
    <scope>IDENTIFICATION</scope>
    <source>
        <strain evidence="3">CBS 781.70</strain>
    </source>
</reference>
<evidence type="ECO:0000313" key="3">
    <source>
        <dbReference type="RefSeq" id="XP_033530596.1"/>
    </source>
</evidence>
<proteinExistence type="predicted"/>
<dbReference type="OrthoDB" id="1517790at2759"/>
<dbReference type="EMBL" id="ML975177">
    <property type="protein sequence ID" value="KAF1808965.1"/>
    <property type="molecule type" value="Genomic_DNA"/>
</dbReference>
<dbReference type="InterPro" id="IPR018714">
    <property type="entry name" value="DUF2237"/>
</dbReference>
<name>A0A6G1FSW9_9PEZI</name>
<evidence type="ECO:0000313" key="1">
    <source>
        <dbReference type="EMBL" id="KAF1808965.1"/>
    </source>
</evidence>
<dbReference type="RefSeq" id="XP_033530596.1">
    <property type="nucleotide sequence ID" value="XM_033675684.1"/>
</dbReference>
<reference evidence="1 3" key="1">
    <citation type="submission" date="2020-01" db="EMBL/GenBank/DDBJ databases">
        <authorList>
            <consortium name="DOE Joint Genome Institute"/>
            <person name="Haridas S."/>
            <person name="Albert R."/>
            <person name="Binder M."/>
            <person name="Bloem J."/>
            <person name="Labutti K."/>
            <person name="Salamov A."/>
            <person name="Andreopoulos B."/>
            <person name="Baker S.E."/>
            <person name="Barry K."/>
            <person name="Bills G."/>
            <person name="Bluhm B.H."/>
            <person name="Cannon C."/>
            <person name="Castanera R."/>
            <person name="Culley D.E."/>
            <person name="Daum C."/>
            <person name="Ezra D."/>
            <person name="Gonzalez J.B."/>
            <person name="Henrissat B."/>
            <person name="Kuo A."/>
            <person name="Liang C."/>
            <person name="Lipzen A."/>
            <person name="Lutzoni F."/>
            <person name="Magnuson J."/>
            <person name="Mondo S."/>
            <person name="Nolan M."/>
            <person name="Ohm R."/>
            <person name="Pangilinan J."/>
            <person name="Park H.-J."/>
            <person name="Ramirez L."/>
            <person name="Alfaro M."/>
            <person name="Sun H."/>
            <person name="Tritt A."/>
            <person name="Yoshinaga Y."/>
            <person name="Zwiers L.-H."/>
            <person name="Turgeon B.G."/>
            <person name="Goodwin S.B."/>
            <person name="Spatafora J.W."/>
            <person name="Crous P.W."/>
            <person name="Grigoriev I.V."/>
        </authorList>
    </citation>
    <scope>NUCLEOTIDE SEQUENCE</scope>
    <source>
        <strain evidence="1 3">CBS 781.70</strain>
    </source>
</reference>
<dbReference type="GeneID" id="54416254"/>
<organism evidence="1">
    <name type="scientific">Eremomyces bilateralis CBS 781.70</name>
    <dbReference type="NCBI Taxonomy" id="1392243"/>
    <lineage>
        <taxon>Eukaryota</taxon>
        <taxon>Fungi</taxon>
        <taxon>Dikarya</taxon>
        <taxon>Ascomycota</taxon>
        <taxon>Pezizomycotina</taxon>
        <taxon>Dothideomycetes</taxon>
        <taxon>Dothideomycetes incertae sedis</taxon>
        <taxon>Eremomycetales</taxon>
        <taxon>Eremomycetaceae</taxon>
        <taxon>Eremomyces</taxon>
    </lineage>
</organism>
<dbReference type="Pfam" id="PF09996">
    <property type="entry name" value="DUF2237"/>
    <property type="match status" value="1"/>
</dbReference>
<feature type="non-terminal residue" evidence="1">
    <location>
        <position position="117"/>
    </location>
</feature>
<protein>
    <submittedName>
        <fullName evidence="1 3">Uncharacterized protein</fullName>
    </submittedName>
</protein>
<evidence type="ECO:0000313" key="2">
    <source>
        <dbReference type="Proteomes" id="UP000504638"/>
    </source>
</evidence>
<reference evidence="3" key="2">
    <citation type="submission" date="2020-04" db="EMBL/GenBank/DDBJ databases">
        <authorList>
            <consortium name="NCBI Genome Project"/>
        </authorList>
    </citation>
    <scope>NUCLEOTIDE SEQUENCE</scope>
    <source>
        <strain evidence="3">CBS 781.70</strain>
    </source>
</reference>
<gene>
    <name evidence="1 3" type="ORF">P152DRAFT_378953</name>
</gene>
<accession>A0A6G1FSW9</accession>
<dbReference type="Gene3D" id="3.30.56.110">
    <property type="entry name" value="Protein of unknown function DUF2237"/>
    <property type="match status" value="1"/>
</dbReference>
<dbReference type="AlphaFoldDB" id="A0A6G1FSW9"/>
<dbReference type="Proteomes" id="UP000504638">
    <property type="component" value="Unplaced"/>
</dbReference>
<dbReference type="PANTHER" id="PTHR37466">
    <property type="entry name" value="SLR1628 PROTEIN"/>
    <property type="match status" value="1"/>
</dbReference>
<keyword evidence="2" id="KW-1185">Reference proteome</keyword>